<accession>A0A1N7F6D9</accession>
<dbReference type="InterPro" id="IPR011250">
    <property type="entry name" value="OMP/PagP_B-barrel"/>
</dbReference>
<evidence type="ECO:0000256" key="1">
    <source>
        <dbReference type="ARBA" id="ARBA00022729"/>
    </source>
</evidence>
<dbReference type="SUPFAM" id="SSF56925">
    <property type="entry name" value="OMPA-like"/>
    <property type="match status" value="1"/>
</dbReference>
<dbReference type="InterPro" id="IPR027385">
    <property type="entry name" value="Beta-barrel_OMP"/>
</dbReference>
<evidence type="ECO:0000256" key="2">
    <source>
        <dbReference type="SAM" id="SignalP"/>
    </source>
</evidence>
<feature type="chain" id="PRO_5009941600" evidence="2">
    <location>
        <begin position="23"/>
        <end position="180"/>
    </location>
</feature>
<protein>
    <submittedName>
        <fullName evidence="4">Outer membrane protein beta-barrel domain-containing protein</fullName>
    </submittedName>
</protein>
<dbReference type="Proteomes" id="UP000187495">
    <property type="component" value="Unassembled WGS sequence"/>
</dbReference>
<proteinExistence type="predicted"/>
<evidence type="ECO:0000313" key="5">
    <source>
        <dbReference type="Proteomes" id="UP000187495"/>
    </source>
</evidence>
<feature type="signal peptide" evidence="2">
    <location>
        <begin position="1"/>
        <end position="22"/>
    </location>
</feature>
<dbReference type="RefSeq" id="WP_076555471.1">
    <property type="nucleotide sequence ID" value="NZ_FTNU01000010.1"/>
</dbReference>
<dbReference type="EMBL" id="FTNU01000010">
    <property type="protein sequence ID" value="SIR95836.1"/>
    <property type="molecule type" value="Genomic_DNA"/>
</dbReference>
<evidence type="ECO:0000259" key="3">
    <source>
        <dbReference type="Pfam" id="PF13505"/>
    </source>
</evidence>
<sequence length="180" mass="18823">MKTVKTLLALTAASLLSVGANAAISYGSSPDAQPYVGVKAGMIDADQISGKMAAYGLYAGYNFDQNFGAEAELVRSSSKDFQVNNSSRQGEVKTMGIYGTYRYNFVNTPFYAKGKLGIARTEVDVEGRNGSSYTSNVQSTGLAGGVGAGFKVNSNIGVEASYNYLSDDASMLGVGAHLAF</sequence>
<dbReference type="AlphaFoldDB" id="A0A1N7F6D9"/>
<feature type="domain" description="Outer membrane protein beta-barrel" evidence="3">
    <location>
        <begin position="10"/>
        <end position="167"/>
    </location>
</feature>
<name>A0A1N7F6D9_9GAMM</name>
<keyword evidence="1 2" id="KW-0732">Signal</keyword>
<gene>
    <name evidence="4" type="ORF">SAMN02745664_11027</name>
</gene>
<dbReference type="Gene3D" id="2.40.160.20">
    <property type="match status" value="1"/>
</dbReference>
<organism evidence="4 5">
    <name type="scientific">Moraxella cuniculi DSM 21768</name>
    <dbReference type="NCBI Taxonomy" id="1122245"/>
    <lineage>
        <taxon>Bacteria</taxon>
        <taxon>Pseudomonadati</taxon>
        <taxon>Pseudomonadota</taxon>
        <taxon>Gammaproteobacteria</taxon>
        <taxon>Moraxellales</taxon>
        <taxon>Moraxellaceae</taxon>
        <taxon>Moraxella</taxon>
    </lineage>
</organism>
<dbReference type="Pfam" id="PF13505">
    <property type="entry name" value="OMP_b-brl"/>
    <property type="match status" value="1"/>
</dbReference>
<reference evidence="5" key="1">
    <citation type="submission" date="2017-01" db="EMBL/GenBank/DDBJ databases">
        <authorList>
            <person name="Varghese N."/>
            <person name="Submissions S."/>
        </authorList>
    </citation>
    <scope>NUCLEOTIDE SEQUENCE [LARGE SCALE GENOMIC DNA]</scope>
    <source>
        <strain evidence="5">DSM 21768</strain>
    </source>
</reference>
<keyword evidence="5" id="KW-1185">Reference proteome</keyword>
<evidence type="ECO:0000313" key="4">
    <source>
        <dbReference type="EMBL" id="SIR95836.1"/>
    </source>
</evidence>